<dbReference type="InterPro" id="IPR024239">
    <property type="entry name" value="SyrA"/>
</dbReference>
<evidence type="ECO:0000256" key="2">
    <source>
        <dbReference type="SAM" id="Phobius"/>
    </source>
</evidence>
<dbReference type="OrthoDB" id="9802759at2"/>
<comment type="caution">
    <text evidence="3">The sequence shown here is derived from an EMBL/GenBank/DDBJ whole genome shotgun (WGS) entry which is preliminary data.</text>
</comment>
<organism evidence="3 4">
    <name type="scientific">Mesorhizobium wenxiniae</name>
    <dbReference type="NCBI Taxonomy" id="2014805"/>
    <lineage>
        <taxon>Bacteria</taxon>
        <taxon>Pseudomonadati</taxon>
        <taxon>Pseudomonadota</taxon>
        <taxon>Alphaproteobacteria</taxon>
        <taxon>Hyphomicrobiales</taxon>
        <taxon>Phyllobacteriaceae</taxon>
        <taxon>Mesorhizobium</taxon>
    </lineage>
</organism>
<protein>
    <recommendedName>
        <fullName evidence="5">Exopolysaccharide repressor protein</fullName>
    </recommendedName>
</protein>
<dbReference type="Pfam" id="PF11089">
    <property type="entry name" value="SyrA"/>
    <property type="match status" value="1"/>
</dbReference>
<dbReference type="EMBL" id="NPKH01000001">
    <property type="protein sequence ID" value="PAP97515.1"/>
    <property type="molecule type" value="Genomic_DNA"/>
</dbReference>
<keyword evidence="2" id="KW-0812">Transmembrane</keyword>
<accession>A0A271KRC8</accession>
<name>A0A271KRC8_9HYPH</name>
<feature type="region of interest" description="Disordered" evidence="1">
    <location>
        <begin position="77"/>
        <end position="99"/>
    </location>
</feature>
<evidence type="ECO:0000313" key="3">
    <source>
        <dbReference type="EMBL" id="PAP97515.1"/>
    </source>
</evidence>
<feature type="transmembrane region" description="Helical" evidence="2">
    <location>
        <begin position="49"/>
        <end position="72"/>
    </location>
</feature>
<evidence type="ECO:0000256" key="1">
    <source>
        <dbReference type="SAM" id="MobiDB-lite"/>
    </source>
</evidence>
<dbReference type="AlphaFoldDB" id="A0A271KRC8"/>
<dbReference type="Proteomes" id="UP000215931">
    <property type="component" value="Unassembled WGS sequence"/>
</dbReference>
<sequence length="99" mass="11069">MLRPTSSQHDLAKKPGERRALHIFCRLVGLILCSNASMVYFALDSLRLAVVTTLACSLLLQACYFGRLLFLIRQSSRARGTRHRGQHADSSRKARVSVV</sequence>
<keyword evidence="2" id="KW-1133">Transmembrane helix</keyword>
<gene>
    <name evidence="3" type="ORF">CIT31_01320</name>
</gene>
<proteinExistence type="predicted"/>
<keyword evidence="4" id="KW-1185">Reference proteome</keyword>
<feature type="transmembrane region" description="Helical" evidence="2">
    <location>
        <begin position="21"/>
        <end position="43"/>
    </location>
</feature>
<keyword evidence="2" id="KW-0472">Membrane</keyword>
<reference evidence="3 4" key="1">
    <citation type="submission" date="2017-08" db="EMBL/GenBank/DDBJ databases">
        <title>Mesorhizobium wenxinae sp. nov., a novel rhizobial species isolated from root nodules of chickpea (Cicer arietinum L.).</title>
        <authorList>
            <person name="Zhang J."/>
        </authorList>
    </citation>
    <scope>NUCLEOTIDE SEQUENCE [LARGE SCALE GENOMIC DNA]</scope>
    <source>
        <strain evidence="4">WYCCWR 10019</strain>
    </source>
</reference>
<evidence type="ECO:0008006" key="5">
    <source>
        <dbReference type="Google" id="ProtNLM"/>
    </source>
</evidence>
<evidence type="ECO:0000313" key="4">
    <source>
        <dbReference type="Proteomes" id="UP000215931"/>
    </source>
</evidence>